<organism evidence="1 2">
    <name type="scientific">Helianthus annuus</name>
    <name type="common">Common sunflower</name>
    <dbReference type="NCBI Taxonomy" id="4232"/>
    <lineage>
        <taxon>Eukaryota</taxon>
        <taxon>Viridiplantae</taxon>
        <taxon>Streptophyta</taxon>
        <taxon>Embryophyta</taxon>
        <taxon>Tracheophyta</taxon>
        <taxon>Spermatophyta</taxon>
        <taxon>Magnoliopsida</taxon>
        <taxon>eudicotyledons</taxon>
        <taxon>Gunneridae</taxon>
        <taxon>Pentapetalae</taxon>
        <taxon>asterids</taxon>
        <taxon>campanulids</taxon>
        <taxon>Asterales</taxon>
        <taxon>Asteraceae</taxon>
        <taxon>Asteroideae</taxon>
        <taxon>Heliantheae alliance</taxon>
        <taxon>Heliantheae</taxon>
        <taxon>Helianthus</taxon>
    </lineage>
</organism>
<dbReference type="Proteomes" id="UP000215914">
    <property type="component" value="Unassembled WGS sequence"/>
</dbReference>
<accession>A0A9K3IPE0</accession>
<dbReference type="AlphaFoldDB" id="A0A9K3IPE0"/>
<proteinExistence type="predicted"/>
<evidence type="ECO:0000313" key="2">
    <source>
        <dbReference type="Proteomes" id="UP000215914"/>
    </source>
</evidence>
<dbReference type="EMBL" id="MNCJ02000321">
    <property type="protein sequence ID" value="KAF5800668.1"/>
    <property type="molecule type" value="Genomic_DNA"/>
</dbReference>
<reference evidence="1" key="1">
    <citation type="journal article" date="2017" name="Nature">
        <title>The sunflower genome provides insights into oil metabolism, flowering and Asterid evolution.</title>
        <authorList>
            <person name="Badouin H."/>
            <person name="Gouzy J."/>
            <person name="Grassa C.J."/>
            <person name="Murat F."/>
            <person name="Staton S.E."/>
            <person name="Cottret L."/>
            <person name="Lelandais-Briere C."/>
            <person name="Owens G.L."/>
            <person name="Carrere S."/>
            <person name="Mayjonade B."/>
            <person name="Legrand L."/>
            <person name="Gill N."/>
            <person name="Kane N.C."/>
            <person name="Bowers J.E."/>
            <person name="Hubner S."/>
            <person name="Bellec A."/>
            <person name="Berard A."/>
            <person name="Berges H."/>
            <person name="Blanchet N."/>
            <person name="Boniface M.C."/>
            <person name="Brunel D."/>
            <person name="Catrice O."/>
            <person name="Chaidir N."/>
            <person name="Claudel C."/>
            <person name="Donnadieu C."/>
            <person name="Faraut T."/>
            <person name="Fievet G."/>
            <person name="Helmstetter N."/>
            <person name="King M."/>
            <person name="Knapp S.J."/>
            <person name="Lai Z."/>
            <person name="Le Paslier M.C."/>
            <person name="Lippi Y."/>
            <person name="Lorenzon L."/>
            <person name="Mandel J.R."/>
            <person name="Marage G."/>
            <person name="Marchand G."/>
            <person name="Marquand E."/>
            <person name="Bret-Mestries E."/>
            <person name="Morien E."/>
            <person name="Nambeesan S."/>
            <person name="Nguyen T."/>
            <person name="Pegot-Espagnet P."/>
            <person name="Pouilly N."/>
            <person name="Raftis F."/>
            <person name="Sallet E."/>
            <person name="Schiex T."/>
            <person name="Thomas J."/>
            <person name="Vandecasteele C."/>
            <person name="Vares D."/>
            <person name="Vear F."/>
            <person name="Vautrin S."/>
            <person name="Crespi M."/>
            <person name="Mangin B."/>
            <person name="Burke J.M."/>
            <person name="Salse J."/>
            <person name="Munos S."/>
            <person name="Vincourt P."/>
            <person name="Rieseberg L.H."/>
            <person name="Langlade N.B."/>
        </authorList>
    </citation>
    <scope>NUCLEOTIDE SEQUENCE</scope>
    <source>
        <tissue evidence="1">Leaves</tissue>
    </source>
</reference>
<dbReference type="Gramene" id="mRNA:HanXRQr2_Chr06g0239351">
    <property type="protein sequence ID" value="CDS:HanXRQr2_Chr06g0239351.1"/>
    <property type="gene ID" value="HanXRQr2_Chr06g0239351"/>
</dbReference>
<protein>
    <submittedName>
        <fullName evidence="1">Uncharacterized protein</fullName>
    </submittedName>
</protein>
<reference evidence="1" key="2">
    <citation type="submission" date="2020-06" db="EMBL/GenBank/DDBJ databases">
        <title>Helianthus annuus Genome sequencing and assembly Release 2.</title>
        <authorList>
            <person name="Gouzy J."/>
            <person name="Langlade N."/>
            <person name="Munos S."/>
        </authorList>
    </citation>
    <scope>NUCLEOTIDE SEQUENCE</scope>
    <source>
        <tissue evidence="1">Leaves</tissue>
    </source>
</reference>
<gene>
    <name evidence="1" type="ORF">HanXRQr2_Chr06g0239351</name>
</gene>
<keyword evidence="2" id="KW-1185">Reference proteome</keyword>
<comment type="caution">
    <text evidence="1">The sequence shown here is derived from an EMBL/GenBank/DDBJ whole genome shotgun (WGS) entry which is preliminary data.</text>
</comment>
<name>A0A9K3IPE0_HELAN</name>
<sequence>MSFHHGKTAFTRMSKGKAPICGRVSSMRSMKIWRLLHPLLRDMPICLKKTRRLMNWRKRPLPHLLKHSTKTSTINSHTARLRKRCGIV</sequence>
<evidence type="ECO:0000313" key="1">
    <source>
        <dbReference type="EMBL" id="KAF5800668.1"/>
    </source>
</evidence>